<reference evidence="2 3" key="1">
    <citation type="submission" date="2023-07" db="EMBL/GenBank/DDBJ databases">
        <title>Sorghum-associated microbial communities from plants grown in Nebraska, USA.</title>
        <authorList>
            <person name="Schachtman D."/>
        </authorList>
    </citation>
    <scope>NUCLEOTIDE SEQUENCE [LARGE SCALE GENOMIC DNA]</scope>
    <source>
        <strain evidence="2 3">BE187</strain>
    </source>
</reference>
<dbReference type="SUPFAM" id="SSF53254">
    <property type="entry name" value="Phosphoglycerate mutase-like"/>
    <property type="match status" value="1"/>
</dbReference>
<dbReference type="Proteomes" id="UP001267878">
    <property type="component" value="Unassembled WGS sequence"/>
</dbReference>
<accession>A0ABU1VPW3</accession>
<name>A0ABU1VPW3_9GAMM</name>
<dbReference type="EMBL" id="JAVDVW010000001">
    <property type="protein sequence ID" value="MDR7099380.1"/>
    <property type="molecule type" value="Genomic_DNA"/>
</dbReference>
<comment type="caution">
    <text evidence="2">The sequence shown here is derived from an EMBL/GenBank/DDBJ whole genome shotgun (WGS) entry which is preliminary data.</text>
</comment>
<evidence type="ECO:0000256" key="1">
    <source>
        <dbReference type="SAM" id="SignalP"/>
    </source>
</evidence>
<dbReference type="InterPro" id="IPR029033">
    <property type="entry name" value="His_PPase_superfam"/>
</dbReference>
<organism evidence="2 3">
    <name type="scientific">Agrilutibacter niabensis</name>
    <dbReference type="NCBI Taxonomy" id="380628"/>
    <lineage>
        <taxon>Bacteria</taxon>
        <taxon>Pseudomonadati</taxon>
        <taxon>Pseudomonadota</taxon>
        <taxon>Gammaproteobacteria</taxon>
        <taxon>Lysobacterales</taxon>
        <taxon>Lysobacteraceae</taxon>
        <taxon>Agrilutibacter</taxon>
    </lineage>
</organism>
<keyword evidence="1" id="KW-0732">Signal</keyword>
<keyword evidence="3" id="KW-1185">Reference proteome</keyword>
<gene>
    <name evidence="2" type="ORF">J2X04_001727</name>
</gene>
<dbReference type="Gene3D" id="3.40.50.1240">
    <property type="entry name" value="Phosphoglycerate mutase-like"/>
    <property type="match status" value="1"/>
</dbReference>
<dbReference type="SMART" id="SM00855">
    <property type="entry name" value="PGAM"/>
    <property type="match status" value="1"/>
</dbReference>
<proteinExistence type="predicted"/>
<dbReference type="CDD" id="cd07067">
    <property type="entry name" value="HP_PGM_like"/>
    <property type="match status" value="1"/>
</dbReference>
<feature type="chain" id="PRO_5045450082" evidence="1">
    <location>
        <begin position="29"/>
        <end position="171"/>
    </location>
</feature>
<protein>
    <submittedName>
        <fullName evidence="2">Broad specificity phosphatase PhoE</fullName>
    </submittedName>
</protein>
<sequence length="171" mass="18175">MLSKPMAIASTLLLATLLAACASQPPHADAITFVLVRHAEKADDSKDPPLTTEGEARAQKLAAGLDEAPLRAVYATAYKRTQATAAPSAGAHSLPVTTYDAKLPARDFAAQLRREYHDGTVLVVGHSNTVPDIAAALCQCSVLPIGDAEYDRRITIHVDAQGRAAMQVDRY</sequence>
<dbReference type="InterPro" id="IPR013078">
    <property type="entry name" value="His_Pase_superF_clade-1"/>
</dbReference>
<evidence type="ECO:0000313" key="2">
    <source>
        <dbReference type="EMBL" id="MDR7099380.1"/>
    </source>
</evidence>
<dbReference type="Pfam" id="PF00300">
    <property type="entry name" value="His_Phos_1"/>
    <property type="match status" value="1"/>
</dbReference>
<dbReference type="PROSITE" id="PS51257">
    <property type="entry name" value="PROKAR_LIPOPROTEIN"/>
    <property type="match status" value="1"/>
</dbReference>
<evidence type="ECO:0000313" key="3">
    <source>
        <dbReference type="Proteomes" id="UP001267878"/>
    </source>
</evidence>
<feature type="signal peptide" evidence="1">
    <location>
        <begin position="1"/>
        <end position="28"/>
    </location>
</feature>